<reference evidence="2 3" key="1">
    <citation type="submission" date="2019-11" db="EMBL/GenBank/DDBJ databases">
        <title>Novel species isolated from a subtropical stream in China.</title>
        <authorList>
            <person name="Lu H."/>
        </authorList>
    </citation>
    <scope>NUCLEOTIDE SEQUENCE [LARGE SCALE GENOMIC DNA]</scope>
    <source>
        <strain evidence="2 3">FT92W</strain>
    </source>
</reference>
<dbReference type="RefSeq" id="WP_154381293.1">
    <property type="nucleotide sequence ID" value="NZ_WKJJ01000027.1"/>
</dbReference>
<organism evidence="2 3">
    <name type="scientific">Pseudoduganella rivuli</name>
    <dbReference type="NCBI Taxonomy" id="2666085"/>
    <lineage>
        <taxon>Bacteria</taxon>
        <taxon>Pseudomonadati</taxon>
        <taxon>Pseudomonadota</taxon>
        <taxon>Betaproteobacteria</taxon>
        <taxon>Burkholderiales</taxon>
        <taxon>Oxalobacteraceae</taxon>
        <taxon>Telluria group</taxon>
        <taxon>Pseudoduganella</taxon>
    </lineage>
</organism>
<dbReference type="AlphaFoldDB" id="A0A7X2IU19"/>
<feature type="domain" description="DUF4440" evidence="1">
    <location>
        <begin position="20"/>
        <end position="123"/>
    </location>
</feature>
<evidence type="ECO:0000313" key="2">
    <source>
        <dbReference type="EMBL" id="MRV76106.1"/>
    </source>
</evidence>
<dbReference type="EMBL" id="WKJJ01000027">
    <property type="protein sequence ID" value="MRV76106.1"/>
    <property type="molecule type" value="Genomic_DNA"/>
</dbReference>
<protein>
    <submittedName>
        <fullName evidence="2">DUF4440 domain-containing protein</fullName>
    </submittedName>
</protein>
<dbReference type="Proteomes" id="UP000446768">
    <property type="component" value="Unassembled WGS sequence"/>
</dbReference>
<dbReference type="InterPro" id="IPR032710">
    <property type="entry name" value="NTF2-like_dom_sf"/>
</dbReference>
<dbReference type="InterPro" id="IPR027843">
    <property type="entry name" value="DUF4440"/>
</dbReference>
<dbReference type="Gene3D" id="3.10.450.50">
    <property type="match status" value="1"/>
</dbReference>
<comment type="caution">
    <text evidence="2">The sequence shown here is derived from an EMBL/GenBank/DDBJ whole genome shotgun (WGS) entry which is preliminary data.</text>
</comment>
<dbReference type="SUPFAM" id="SSF54427">
    <property type="entry name" value="NTF2-like"/>
    <property type="match status" value="1"/>
</dbReference>
<keyword evidence="3" id="KW-1185">Reference proteome</keyword>
<evidence type="ECO:0000259" key="1">
    <source>
        <dbReference type="Pfam" id="PF14534"/>
    </source>
</evidence>
<name>A0A7X2IU19_9BURK</name>
<dbReference type="Pfam" id="PF14534">
    <property type="entry name" value="DUF4440"/>
    <property type="match status" value="1"/>
</dbReference>
<sequence>MDKDLHDFKRFMEERSRASTAFVNGDIGPLAALSATSSPATFFSPNGGVVQGAEDVNAANTKGAKAFASGESTFTVLHMAAGGDVAFWSGLQHAKVRFAGKPDDVTMALRVTEAFRREDGWWLLVHRHADPLVEEARPH</sequence>
<gene>
    <name evidence="2" type="ORF">GJ700_30785</name>
</gene>
<proteinExistence type="predicted"/>
<accession>A0A7X2IU19</accession>
<evidence type="ECO:0000313" key="3">
    <source>
        <dbReference type="Proteomes" id="UP000446768"/>
    </source>
</evidence>